<dbReference type="GO" id="GO:0004252">
    <property type="term" value="F:serine-type endopeptidase activity"/>
    <property type="evidence" value="ECO:0007669"/>
    <property type="project" value="TreeGrafter"/>
</dbReference>
<proteinExistence type="predicted"/>
<evidence type="ECO:0000256" key="1">
    <source>
        <dbReference type="ARBA" id="ARBA00022670"/>
    </source>
</evidence>
<dbReference type="AlphaFoldDB" id="A0A1M6UKI1"/>
<dbReference type="SUPFAM" id="SSF52096">
    <property type="entry name" value="ClpP/crotonase"/>
    <property type="match status" value="1"/>
</dbReference>
<evidence type="ECO:0000256" key="4">
    <source>
        <dbReference type="SAM" id="Coils"/>
    </source>
</evidence>
<reference evidence="6" key="1">
    <citation type="submission" date="2016-11" db="EMBL/GenBank/DDBJ databases">
        <authorList>
            <person name="Varghese N."/>
            <person name="Submissions S."/>
        </authorList>
    </citation>
    <scope>NUCLEOTIDE SEQUENCE [LARGE SCALE GENOMIC DNA]</scope>
    <source>
        <strain evidence="6">DSM 18016</strain>
    </source>
</reference>
<keyword evidence="4" id="KW-0175">Coiled coil</keyword>
<feature type="coiled-coil region" evidence="4">
    <location>
        <begin position="243"/>
        <end position="277"/>
    </location>
</feature>
<keyword evidence="2" id="KW-0378">Hydrolase</keyword>
<dbReference type="PANTHER" id="PTHR10381">
    <property type="entry name" value="ATP-DEPENDENT CLP PROTEASE PROTEOLYTIC SUBUNIT"/>
    <property type="match status" value="1"/>
</dbReference>
<dbReference type="GO" id="GO:0004176">
    <property type="term" value="F:ATP-dependent peptidase activity"/>
    <property type="evidence" value="ECO:0007669"/>
    <property type="project" value="TreeGrafter"/>
</dbReference>
<protein>
    <submittedName>
        <fullName evidence="5">ATP-dependent protease ClpP, protease subunit</fullName>
    </submittedName>
</protein>
<evidence type="ECO:0000313" key="5">
    <source>
        <dbReference type="EMBL" id="SHK69653.1"/>
    </source>
</evidence>
<dbReference type="EMBL" id="FRAM01000005">
    <property type="protein sequence ID" value="SHK69653.1"/>
    <property type="molecule type" value="Genomic_DNA"/>
</dbReference>
<dbReference type="Proteomes" id="UP000184498">
    <property type="component" value="Unassembled WGS sequence"/>
</dbReference>
<dbReference type="PANTHER" id="PTHR10381:SF70">
    <property type="entry name" value="ATP-DEPENDENT CLP PROTEASE PROTEOLYTIC SUBUNIT"/>
    <property type="match status" value="1"/>
</dbReference>
<dbReference type="RefSeq" id="WP_073000276.1">
    <property type="nucleotide sequence ID" value="NZ_FRAM01000005.1"/>
</dbReference>
<dbReference type="OrthoDB" id="1408931at2"/>
<dbReference type="GO" id="GO:0051117">
    <property type="term" value="F:ATPase binding"/>
    <property type="evidence" value="ECO:0007669"/>
    <property type="project" value="TreeGrafter"/>
</dbReference>
<sequence>MVFGINENVLTAYGTIWDGDGRDFIYYFSKLEKEHSDITIRLHTYGGSVFDGNLMCNAVERSTSNVTIIIDGIAASMGAVFILSSKNVKIVDNGYLMIHAPSSGSYGNAKDHESSAQLLRFIEDNFTERLITRTGKSRAYVEKWLEADTWFDAKTALQEGLISEIIPATVETVYPAFEPDLVGELESYNMYACALLSTVTPPPASFHKSKPKSNFIDNNMKQQLITTLALSAVNAQSSDTAVLEAVQGKINDLQASFDKEKEARTKAENDLKAFKKEQIKAMIDAASASASKPFTDDERTVYDNIGENSGVEALAHVLKTTNKPGSPNISAHIQNGTQGSGPVGRENWDLDQWQKEDPKGLEALATSEPEKFNTLFNAKYKK</sequence>
<keyword evidence="6" id="KW-1185">Reference proteome</keyword>
<accession>A0A1M6UKI1</accession>
<dbReference type="Gene3D" id="3.90.226.10">
    <property type="entry name" value="2-enoyl-CoA Hydratase, Chain A, domain 1"/>
    <property type="match status" value="1"/>
</dbReference>
<evidence type="ECO:0000256" key="3">
    <source>
        <dbReference type="ARBA" id="ARBA00022825"/>
    </source>
</evidence>
<keyword evidence="1 5" id="KW-0645">Protease</keyword>
<dbReference type="GO" id="GO:0006515">
    <property type="term" value="P:protein quality control for misfolded or incompletely synthesized proteins"/>
    <property type="evidence" value="ECO:0007669"/>
    <property type="project" value="TreeGrafter"/>
</dbReference>
<dbReference type="STRING" id="216903.SAMN05444371_3349"/>
<keyword evidence="3" id="KW-0720">Serine protease</keyword>
<name>A0A1M6UKI1_9FLAO</name>
<organism evidence="5 6">
    <name type="scientific">Epilithonimonas mollis</name>
    <dbReference type="NCBI Taxonomy" id="216903"/>
    <lineage>
        <taxon>Bacteria</taxon>
        <taxon>Pseudomonadati</taxon>
        <taxon>Bacteroidota</taxon>
        <taxon>Flavobacteriia</taxon>
        <taxon>Flavobacteriales</taxon>
        <taxon>Weeksellaceae</taxon>
        <taxon>Chryseobacterium group</taxon>
        <taxon>Epilithonimonas</taxon>
    </lineage>
</organism>
<dbReference type="CDD" id="cd07016">
    <property type="entry name" value="S14_ClpP_1"/>
    <property type="match status" value="1"/>
</dbReference>
<dbReference type="GO" id="GO:0009368">
    <property type="term" value="C:endopeptidase Clp complex"/>
    <property type="evidence" value="ECO:0007669"/>
    <property type="project" value="TreeGrafter"/>
</dbReference>
<evidence type="ECO:0000256" key="2">
    <source>
        <dbReference type="ARBA" id="ARBA00022801"/>
    </source>
</evidence>
<dbReference type="Pfam" id="PF00574">
    <property type="entry name" value="CLP_protease"/>
    <property type="match status" value="1"/>
</dbReference>
<gene>
    <name evidence="5" type="ORF">SAMN05444371_3349</name>
</gene>
<evidence type="ECO:0000313" key="6">
    <source>
        <dbReference type="Proteomes" id="UP000184498"/>
    </source>
</evidence>
<dbReference type="InterPro" id="IPR023562">
    <property type="entry name" value="ClpP/TepA"/>
</dbReference>
<dbReference type="InterPro" id="IPR029045">
    <property type="entry name" value="ClpP/crotonase-like_dom_sf"/>
</dbReference>